<evidence type="ECO:0000256" key="1">
    <source>
        <dbReference type="ARBA" id="ARBA00022801"/>
    </source>
</evidence>
<proteinExistence type="predicted"/>
<dbReference type="EMBL" id="VKKG01000005">
    <property type="protein sequence ID" value="TRY17531.1"/>
    <property type="molecule type" value="Genomic_DNA"/>
</dbReference>
<name>A0A553JYK2_9ACTN</name>
<comment type="caution">
    <text evidence="3">The sequence shown here is derived from an EMBL/GenBank/DDBJ whole genome shotgun (WGS) entry which is preliminary data.</text>
</comment>
<keyword evidence="4" id="KW-1185">Reference proteome</keyword>
<dbReference type="Pfam" id="PF12697">
    <property type="entry name" value="Abhydrolase_6"/>
    <property type="match status" value="1"/>
</dbReference>
<dbReference type="OrthoDB" id="63519at2"/>
<dbReference type="PANTHER" id="PTHR46118:SF4">
    <property type="entry name" value="PROTEIN ABHD11"/>
    <property type="match status" value="1"/>
</dbReference>
<evidence type="ECO:0000259" key="2">
    <source>
        <dbReference type="Pfam" id="PF12697"/>
    </source>
</evidence>
<gene>
    <name evidence="3" type="ORF">FOJ82_12990</name>
</gene>
<sequence length="261" mass="28844">MEVAAVSLNSTTVGDGPTDVVFLHGLFGQGKNWTTTARGLEDLATSHLVDLPNHGQSSWTVEFTLDNQTDVLADWLRKTFDRPVAVVGHSLGGKIAMRLALRHPELVERLLVSDISPARNDATTDFSTLVSAMRNLDLDDLPARSEADRRMARQVPDSTVRGFLLQNLRRKGGEWGWTCNLDLLGDSLYTIGGWPPIEATYDGVVYWVAGGLSNYVLPEHREPMHQLFPKVISATIKTASHWVHADEPAIFIATVKHFLHA</sequence>
<evidence type="ECO:0000313" key="4">
    <source>
        <dbReference type="Proteomes" id="UP000317638"/>
    </source>
</evidence>
<protein>
    <submittedName>
        <fullName evidence="3">Alpha/beta fold hydrolase</fullName>
    </submittedName>
</protein>
<reference evidence="3 4" key="1">
    <citation type="submission" date="2019-07" db="EMBL/GenBank/DDBJ databases">
        <authorList>
            <person name="Zhou L.-Y."/>
        </authorList>
    </citation>
    <scope>NUCLEOTIDE SEQUENCE [LARGE SCALE GENOMIC DNA]</scope>
    <source>
        <strain evidence="3 4">YIM 101269</strain>
    </source>
</reference>
<dbReference type="GO" id="GO:0016787">
    <property type="term" value="F:hydrolase activity"/>
    <property type="evidence" value="ECO:0007669"/>
    <property type="project" value="UniProtKB-KW"/>
</dbReference>
<dbReference type="PANTHER" id="PTHR46118">
    <property type="entry name" value="PROTEIN ABHD11"/>
    <property type="match status" value="1"/>
</dbReference>
<accession>A0A553JYK2</accession>
<dbReference type="InterPro" id="IPR029058">
    <property type="entry name" value="AB_hydrolase_fold"/>
</dbReference>
<feature type="domain" description="AB hydrolase-1" evidence="2">
    <location>
        <begin position="20"/>
        <end position="253"/>
    </location>
</feature>
<keyword evidence="1 3" id="KW-0378">Hydrolase</keyword>
<evidence type="ECO:0000313" key="3">
    <source>
        <dbReference type="EMBL" id="TRY17531.1"/>
    </source>
</evidence>
<organism evidence="3 4">
    <name type="scientific">Tessaracoccus rhinocerotis</name>
    <dbReference type="NCBI Taxonomy" id="1689449"/>
    <lineage>
        <taxon>Bacteria</taxon>
        <taxon>Bacillati</taxon>
        <taxon>Actinomycetota</taxon>
        <taxon>Actinomycetes</taxon>
        <taxon>Propionibacteriales</taxon>
        <taxon>Propionibacteriaceae</taxon>
        <taxon>Tessaracoccus</taxon>
    </lineage>
</organism>
<dbReference type="Gene3D" id="3.40.50.1820">
    <property type="entry name" value="alpha/beta hydrolase"/>
    <property type="match status" value="1"/>
</dbReference>
<dbReference type="SUPFAM" id="SSF53474">
    <property type="entry name" value="alpha/beta-Hydrolases"/>
    <property type="match status" value="1"/>
</dbReference>
<dbReference type="Proteomes" id="UP000317638">
    <property type="component" value="Unassembled WGS sequence"/>
</dbReference>
<dbReference type="InterPro" id="IPR000073">
    <property type="entry name" value="AB_hydrolase_1"/>
</dbReference>
<dbReference type="AlphaFoldDB" id="A0A553JYK2"/>